<name>A0ABY1FRS6_9GAMM</name>
<proteinExistence type="predicted"/>
<accession>A0ABY1FRS6</accession>
<reference evidence="1 2" key="1">
    <citation type="submission" date="2016-10" db="EMBL/GenBank/DDBJ databases">
        <authorList>
            <person name="Varghese N."/>
            <person name="Submissions S."/>
        </authorList>
    </citation>
    <scope>NUCLEOTIDE SEQUENCE [LARGE SCALE GENOMIC DNA]</scope>
    <source>
        <strain evidence="1 2">DSM 26291</strain>
    </source>
</reference>
<sequence length="73" mass="8286">MYQKCTGGPTWTAHCRFGRLVASAQFGSFNCRIIAALDIALANTFGLRECRESEYRKNEKELVDCVHVIFDLL</sequence>
<keyword evidence="2" id="KW-1185">Reference proteome</keyword>
<dbReference type="EMBL" id="FOTV01000017">
    <property type="protein sequence ID" value="SFL95034.1"/>
    <property type="molecule type" value="Genomic_DNA"/>
</dbReference>
<evidence type="ECO:0000313" key="2">
    <source>
        <dbReference type="Proteomes" id="UP000199211"/>
    </source>
</evidence>
<protein>
    <submittedName>
        <fullName evidence="1">Uncharacterized protein</fullName>
    </submittedName>
</protein>
<gene>
    <name evidence="1" type="ORF">SAMN04487868_1172</name>
</gene>
<dbReference type="Proteomes" id="UP000199211">
    <property type="component" value="Unassembled WGS sequence"/>
</dbReference>
<organism evidence="1 2">
    <name type="scientific">Marinobacter salarius</name>
    <dbReference type="NCBI Taxonomy" id="1420917"/>
    <lineage>
        <taxon>Bacteria</taxon>
        <taxon>Pseudomonadati</taxon>
        <taxon>Pseudomonadota</taxon>
        <taxon>Gammaproteobacteria</taxon>
        <taxon>Pseudomonadales</taxon>
        <taxon>Marinobacteraceae</taxon>
        <taxon>Marinobacter</taxon>
    </lineage>
</organism>
<comment type="caution">
    <text evidence="1">The sequence shown here is derived from an EMBL/GenBank/DDBJ whole genome shotgun (WGS) entry which is preliminary data.</text>
</comment>
<evidence type="ECO:0000313" key="1">
    <source>
        <dbReference type="EMBL" id="SFL95034.1"/>
    </source>
</evidence>